<name>A0A0F9MP52_9ZZZZ</name>
<accession>A0A0F9MP52</accession>
<organism evidence="1">
    <name type="scientific">marine sediment metagenome</name>
    <dbReference type="NCBI Taxonomy" id="412755"/>
    <lineage>
        <taxon>unclassified sequences</taxon>
        <taxon>metagenomes</taxon>
        <taxon>ecological metagenomes</taxon>
    </lineage>
</organism>
<reference evidence="1" key="1">
    <citation type="journal article" date="2015" name="Nature">
        <title>Complex archaea that bridge the gap between prokaryotes and eukaryotes.</title>
        <authorList>
            <person name="Spang A."/>
            <person name="Saw J.H."/>
            <person name="Jorgensen S.L."/>
            <person name="Zaremba-Niedzwiedzka K."/>
            <person name="Martijn J."/>
            <person name="Lind A.E."/>
            <person name="van Eijk R."/>
            <person name="Schleper C."/>
            <person name="Guy L."/>
            <person name="Ettema T.J."/>
        </authorList>
    </citation>
    <scope>NUCLEOTIDE SEQUENCE</scope>
</reference>
<sequence length="59" mass="6973">MTRLKGLYERLEQAHQDCARASRWGETRRFSGKMAGNRLARIDRLQRMIDKEYSKTGTQ</sequence>
<comment type="caution">
    <text evidence="1">The sequence shown here is derived from an EMBL/GenBank/DDBJ whole genome shotgun (WGS) entry which is preliminary data.</text>
</comment>
<gene>
    <name evidence="1" type="ORF">LCGC14_1050010</name>
</gene>
<protein>
    <submittedName>
        <fullName evidence="1">Uncharacterized protein</fullName>
    </submittedName>
</protein>
<dbReference type="AlphaFoldDB" id="A0A0F9MP52"/>
<proteinExistence type="predicted"/>
<evidence type="ECO:0000313" key="1">
    <source>
        <dbReference type="EMBL" id="KKN09090.1"/>
    </source>
</evidence>
<dbReference type="EMBL" id="LAZR01004384">
    <property type="protein sequence ID" value="KKN09090.1"/>
    <property type="molecule type" value="Genomic_DNA"/>
</dbReference>